<evidence type="ECO:0000256" key="1">
    <source>
        <dbReference type="SAM" id="MobiDB-lite"/>
    </source>
</evidence>
<protein>
    <recommendedName>
        <fullName evidence="4">Type II secretion system protein J</fullName>
    </recommendedName>
</protein>
<feature type="compositionally biased region" description="Gly residues" evidence="1">
    <location>
        <begin position="235"/>
        <end position="246"/>
    </location>
</feature>
<accession>A0A383A6I9</accession>
<feature type="non-terminal residue" evidence="3">
    <location>
        <position position="1"/>
    </location>
</feature>
<sequence length="253" mass="28064">QSAFTLVEAIVAMGILSLVLVMIYQTFYSVLRVTEVGADAAEQAQRERIVLKTIEDALSGIVYYEQNQEHYAFVAETLDFAPPAISFVSRVPPDFLGSKEFGAQSLRRIDFVVEDDEALDGRSLVMYQTPILQPADVSELEESRRWVLGSDLDTFMVMFYSTINNEWLPDWEETNSVPTRLRFELSFKLNDGSAAELKDIQKREIVIFSDTITQAMQNPRMPASKSSGSSMGKGSSRGGSGPGGRGRATPKPT</sequence>
<keyword evidence="2" id="KW-1133">Transmembrane helix</keyword>
<feature type="region of interest" description="Disordered" evidence="1">
    <location>
        <begin position="216"/>
        <end position="253"/>
    </location>
</feature>
<dbReference type="EMBL" id="UINC01189503">
    <property type="protein sequence ID" value="SVE03221.1"/>
    <property type="molecule type" value="Genomic_DNA"/>
</dbReference>
<dbReference type="SUPFAM" id="SSF54523">
    <property type="entry name" value="Pili subunits"/>
    <property type="match status" value="1"/>
</dbReference>
<feature type="non-terminal residue" evidence="3">
    <location>
        <position position="253"/>
    </location>
</feature>
<dbReference type="AlphaFoldDB" id="A0A383A6I9"/>
<dbReference type="Pfam" id="PF07963">
    <property type="entry name" value="N_methyl"/>
    <property type="match status" value="1"/>
</dbReference>
<dbReference type="InterPro" id="IPR045584">
    <property type="entry name" value="Pilin-like"/>
</dbReference>
<feature type="compositionally biased region" description="Low complexity" evidence="1">
    <location>
        <begin position="220"/>
        <end position="234"/>
    </location>
</feature>
<keyword evidence="2" id="KW-0812">Transmembrane</keyword>
<evidence type="ECO:0000256" key="2">
    <source>
        <dbReference type="SAM" id="Phobius"/>
    </source>
</evidence>
<feature type="transmembrane region" description="Helical" evidence="2">
    <location>
        <begin position="6"/>
        <end position="24"/>
    </location>
</feature>
<gene>
    <name evidence="3" type="ORF">METZ01_LOCUS456075</name>
</gene>
<dbReference type="InterPro" id="IPR012902">
    <property type="entry name" value="N_methyl_site"/>
</dbReference>
<name>A0A383A6I9_9ZZZZ</name>
<evidence type="ECO:0008006" key="4">
    <source>
        <dbReference type="Google" id="ProtNLM"/>
    </source>
</evidence>
<keyword evidence="2" id="KW-0472">Membrane</keyword>
<organism evidence="3">
    <name type="scientific">marine metagenome</name>
    <dbReference type="NCBI Taxonomy" id="408172"/>
    <lineage>
        <taxon>unclassified sequences</taxon>
        <taxon>metagenomes</taxon>
        <taxon>ecological metagenomes</taxon>
    </lineage>
</organism>
<proteinExistence type="predicted"/>
<evidence type="ECO:0000313" key="3">
    <source>
        <dbReference type="EMBL" id="SVE03221.1"/>
    </source>
</evidence>
<reference evidence="3" key="1">
    <citation type="submission" date="2018-05" db="EMBL/GenBank/DDBJ databases">
        <authorList>
            <person name="Lanie J.A."/>
            <person name="Ng W.-L."/>
            <person name="Kazmierczak K.M."/>
            <person name="Andrzejewski T.M."/>
            <person name="Davidsen T.M."/>
            <person name="Wayne K.J."/>
            <person name="Tettelin H."/>
            <person name="Glass J.I."/>
            <person name="Rusch D."/>
            <person name="Podicherti R."/>
            <person name="Tsui H.-C.T."/>
            <person name="Winkler M.E."/>
        </authorList>
    </citation>
    <scope>NUCLEOTIDE SEQUENCE</scope>
</reference>